<keyword evidence="3" id="KW-1185">Reference proteome</keyword>
<dbReference type="AlphaFoldDB" id="M1B9T0"/>
<feature type="region of interest" description="Disordered" evidence="1">
    <location>
        <begin position="25"/>
        <end position="46"/>
    </location>
</feature>
<name>M1B9T0_SOLTU</name>
<dbReference type="InParanoid" id="M1B9T0"/>
<dbReference type="PaxDb" id="4113-PGSC0003DMT400040366"/>
<sequence>MTNGPPGQVVGQTTGMSTQRAYARRNLRENVEQEAPPQGHTHAPIDPLAEKVTNVEFRLAFQVLAWAVMAQSNREVVVPVNPSPTKR</sequence>
<reference evidence="2" key="2">
    <citation type="submission" date="2015-06" db="UniProtKB">
        <authorList>
            <consortium name="EnsemblPlants"/>
        </authorList>
    </citation>
    <scope>IDENTIFICATION</scope>
    <source>
        <strain evidence="2">DM1-3 516 R44</strain>
    </source>
</reference>
<dbReference type="EnsemblPlants" id="PGSC0003DMT400040366">
    <property type="protein sequence ID" value="PGSC0003DMT400040366"/>
    <property type="gene ID" value="PGSC0003DMG400015628"/>
</dbReference>
<protein>
    <recommendedName>
        <fullName evidence="4">Gag-pol polyprotein</fullName>
    </recommendedName>
</protein>
<dbReference type="Gramene" id="PGSC0003DMT400040366">
    <property type="protein sequence ID" value="PGSC0003DMT400040366"/>
    <property type="gene ID" value="PGSC0003DMG400015628"/>
</dbReference>
<dbReference type="Proteomes" id="UP000011115">
    <property type="component" value="Unassembled WGS sequence"/>
</dbReference>
<accession>M1B9T0</accession>
<proteinExistence type="predicted"/>
<organism evidence="2 3">
    <name type="scientific">Solanum tuberosum</name>
    <name type="common">Potato</name>
    <dbReference type="NCBI Taxonomy" id="4113"/>
    <lineage>
        <taxon>Eukaryota</taxon>
        <taxon>Viridiplantae</taxon>
        <taxon>Streptophyta</taxon>
        <taxon>Embryophyta</taxon>
        <taxon>Tracheophyta</taxon>
        <taxon>Spermatophyta</taxon>
        <taxon>Magnoliopsida</taxon>
        <taxon>eudicotyledons</taxon>
        <taxon>Gunneridae</taxon>
        <taxon>Pentapetalae</taxon>
        <taxon>asterids</taxon>
        <taxon>lamiids</taxon>
        <taxon>Solanales</taxon>
        <taxon>Solanaceae</taxon>
        <taxon>Solanoideae</taxon>
        <taxon>Solaneae</taxon>
        <taxon>Solanum</taxon>
    </lineage>
</organism>
<dbReference type="HOGENOM" id="CLU_2487824_0_0_1"/>
<evidence type="ECO:0000313" key="2">
    <source>
        <dbReference type="EnsemblPlants" id="PGSC0003DMT400040366"/>
    </source>
</evidence>
<evidence type="ECO:0008006" key="4">
    <source>
        <dbReference type="Google" id="ProtNLM"/>
    </source>
</evidence>
<evidence type="ECO:0000313" key="3">
    <source>
        <dbReference type="Proteomes" id="UP000011115"/>
    </source>
</evidence>
<evidence type="ECO:0000256" key="1">
    <source>
        <dbReference type="SAM" id="MobiDB-lite"/>
    </source>
</evidence>
<reference evidence="3" key="1">
    <citation type="journal article" date="2011" name="Nature">
        <title>Genome sequence and analysis of the tuber crop potato.</title>
        <authorList>
            <consortium name="The Potato Genome Sequencing Consortium"/>
        </authorList>
    </citation>
    <scope>NUCLEOTIDE SEQUENCE [LARGE SCALE GENOMIC DNA]</scope>
    <source>
        <strain evidence="3">cv. DM1-3 516 R44</strain>
    </source>
</reference>